<keyword evidence="2" id="KW-0805">Transcription regulation</keyword>
<dbReference type="Pfam" id="PF02536">
    <property type="entry name" value="mTERF"/>
    <property type="match status" value="2"/>
</dbReference>
<reference evidence="4 5" key="1">
    <citation type="journal article" date="2016" name="G3 (Bethesda)">
        <title>First Draft Assembly and Annotation of the Genome of a California Endemic Oak Quercus lobata Nee (Fagaceae).</title>
        <authorList>
            <person name="Sork V.L."/>
            <person name="Fitz-Gibbon S.T."/>
            <person name="Puiu D."/>
            <person name="Crepeau M."/>
            <person name="Gugger P.F."/>
            <person name="Sherman R."/>
            <person name="Stevens K."/>
            <person name="Langley C.H."/>
            <person name="Pellegrini M."/>
            <person name="Salzberg S.L."/>
        </authorList>
    </citation>
    <scope>NUCLEOTIDE SEQUENCE [LARGE SCALE GENOMIC DNA]</scope>
    <source>
        <strain evidence="4 5">cv. SW786</strain>
    </source>
</reference>
<keyword evidence="2" id="KW-0806">Transcription termination</keyword>
<dbReference type="Proteomes" id="UP000594261">
    <property type="component" value="Chromosome 9"/>
</dbReference>
<dbReference type="SMART" id="SM00733">
    <property type="entry name" value="Mterf"/>
    <property type="match status" value="8"/>
</dbReference>
<evidence type="ECO:0000313" key="5">
    <source>
        <dbReference type="Proteomes" id="UP000594261"/>
    </source>
</evidence>
<dbReference type="GO" id="GO:0006353">
    <property type="term" value="P:DNA-templated transcription termination"/>
    <property type="evidence" value="ECO:0007669"/>
    <property type="project" value="UniProtKB-KW"/>
</dbReference>
<evidence type="ECO:0000313" key="4">
    <source>
        <dbReference type="EnsemblPlants" id="QL09p007206:mrna"/>
    </source>
</evidence>
<name>A0A7N2MF90_QUELO</name>
<organism evidence="4 5">
    <name type="scientific">Quercus lobata</name>
    <name type="common">Valley oak</name>
    <dbReference type="NCBI Taxonomy" id="97700"/>
    <lineage>
        <taxon>Eukaryota</taxon>
        <taxon>Viridiplantae</taxon>
        <taxon>Streptophyta</taxon>
        <taxon>Embryophyta</taxon>
        <taxon>Tracheophyta</taxon>
        <taxon>Spermatophyta</taxon>
        <taxon>Magnoliopsida</taxon>
        <taxon>eudicotyledons</taxon>
        <taxon>Gunneridae</taxon>
        <taxon>Pentapetalae</taxon>
        <taxon>rosids</taxon>
        <taxon>fabids</taxon>
        <taxon>Fagales</taxon>
        <taxon>Fagaceae</taxon>
        <taxon>Quercus</taxon>
    </lineage>
</organism>
<dbReference type="InterPro" id="IPR038538">
    <property type="entry name" value="MTERF_sf"/>
</dbReference>
<evidence type="ECO:0000256" key="1">
    <source>
        <dbReference type="ARBA" id="ARBA00007692"/>
    </source>
</evidence>
<keyword evidence="2" id="KW-0804">Transcription</keyword>
<dbReference type="InterPro" id="IPR003690">
    <property type="entry name" value="MTERF"/>
</dbReference>
<dbReference type="AlphaFoldDB" id="A0A7N2MF90"/>
<dbReference type="OMA" id="LHPRIDF"/>
<accession>A0A7N2MF90</accession>
<dbReference type="GO" id="GO:0003676">
    <property type="term" value="F:nucleic acid binding"/>
    <property type="evidence" value="ECO:0007669"/>
    <property type="project" value="InterPro"/>
</dbReference>
<reference evidence="4" key="2">
    <citation type="submission" date="2021-01" db="UniProtKB">
        <authorList>
            <consortium name="EnsemblPlants"/>
        </authorList>
    </citation>
    <scope>IDENTIFICATION</scope>
</reference>
<comment type="similarity">
    <text evidence="1">Belongs to the mTERF family.</text>
</comment>
<dbReference type="FunCoup" id="A0A7N2MF90">
    <property type="interactions" value="858"/>
</dbReference>
<proteinExistence type="inferred from homology"/>
<dbReference type="EMBL" id="LRBV02000009">
    <property type="status" value="NOT_ANNOTATED_CDS"/>
    <property type="molecule type" value="Genomic_DNA"/>
</dbReference>
<dbReference type="Gramene" id="QL09p007206:mrna">
    <property type="protein sequence ID" value="QL09p007206:mrna"/>
    <property type="gene ID" value="QL09p007206"/>
</dbReference>
<evidence type="ECO:0000256" key="3">
    <source>
        <dbReference type="ARBA" id="ARBA00022946"/>
    </source>
</evidence>
<keyword evidence="3" id="KW-0809">Transit peptide</keyword>
<keyword evidence="5" id="KW-1185">Reference proteome</keyword>
<dbReference type="PANTHER" id="PTHR13068:SF135">
    <property type="entry name" value="TRANSCRIPTION TERMINATION FACTOR MTERF8, CHLOROPLASTIC"/>
    <property type="match status" value="1"/>
</dbReference>
<protein>
    <submittedName>
        <fullName evidence="4">Uncharacterized protein</fullName>
    </submittedName>
</protein>
<evidence type="ECO:0000256" key="2">
    <source>
        <dbReference type="ARBA" id="ARBA00022472"/>
    </source>
</evidence>
<sequence length="614" mass="69431">MVALLTLFTNPILSSPSSCFSSSSITLLLNPPIPLTTVHFSLSSVSAFHPHEWFSISKFSKASRNELKPLFPQLGLRPTKHISIQCSCINSLANLHTDIGILFPFFRELGLEDKETELVLDKNPTLALTSLDSIRARVRSLLSLRIDSLTLSYLIIKCPSVLTAEEIDPFICFVHDELENKIEPMQLKHLLTTADPRFLVGFDKKVKLLLDRGVPSEKIGYVLNHVKLAKAVCLRPIEEIDRTITFFSPYGGVDLIVRRPEILNYNLESQLIPRIGFLLDLSGGDKDATGNVVRRLPMILSYTVEHLEGHVEFLRSFAGLNNQEIFKIFLVFPSVVSASKERKLRPRIEFLKQCGLDSNDIFKFLIKAPLFLGLSFDNLNYKLVFLVKIGYKYRTRDMAMAMGSVTRTSCENLRKVIWLFLSYGLSYSDIVYMSTKHPQILQYNHNSLEEKMEYLIEDMGREVGELLAFPAFLGYKLDERIKVRYEAKKKITGEGMSINKLLTVSTKRFSTKKKEKKLLHAVKNLTCDEAIAAVIIIAISKSKGRYCGGWLKPERFSMHLPCAEALAAKETVNGSRYSLYSHTVALSSLFLSFLILGHLTWGRAIKVAQSSQSF</sequence>
<dbReference type="Gene3D" id="1.25.70.10">
    <property type="entry name" value="Transcription termination factor 3, mitochondrial"/>
    <property type="match status" value="2"/>
</dbReference>
<dbReference type="PANTHER" id="PTHR13068">
    <property type="entry name" value="CGI-12 PROTEIN-RELATED"/>
    <property type="match status" value="1"/>
</dbReference>
<dbReference type="EnsemblPlants" id="QL09p007206:mrna">
    <property type="protein sequence ID" value="QL09p007206:mrna"/>
    <property type="gene ID" value="QL09p007206"/>
</dbReference>
<dbReference type="InParanoid" id="A0A7N2MF90"/>